<comment type="caution">
    <text evidence="1">The sequence shown here is derived from an EMBL/GenBank/DDBJ whole genome shotgun (WGS) entry which is preliminary data.</text>
</comment>
<proteinExistence type="predicted"/>
<accession>A0AAV4TRD2</accession>
<organism evidence="1 2">
    <name type="scientific">Caerostris extrusa</name>
    <name type="common">Bark spider</name>
    <name type="synonym">Caerostris bankana</name>
    <dbReference type="NCBI Taxonomy" id="172846"/>
    <lineage>
        <taxon>Eukaryota</taxon>
        <taxon>Metazoa</taxon>
        <taxon>Ecdysozoa</taxon>
        <taxon>Arthropoda</taxon>
        <taxon>Chelicerata</taxon>
        <taxon>Arachnida</taxon>
        <taxon>Araneae</taxon>
        <taxon>Araneomorphae</taxon>
        <taxon>Entelegynae</taxon>
        <taxon>Araneoidea</taxon>
        <taxon>Araneidae</taxon>
        <taxon>Caerostris</taxon>
    </lineage>
</organism>
<keyword evidence="2" id="KW-1185">Reference proteome</keyword>
<protein>
    <submittedName>
        <fullName evidence="1">Uncharacterized protein</fullName>
    </submittedName>
</protein>
<sequence length="91" mass="10257">MFGCLNESCISLNVAWIKTIFIPRNQRSQLGNLKAPPFRPDERPQSRIHCRLVCLQLPSPTAQFWLCICQSECFCFLIIDSGSGVSFHGAL</sequence>
<name>A0AAV4TRD2_CAEEX</name>
<evidence type="ECO:0000313" key="1">
    <source>
        <dbReference type="EMBL" id="GIY48574.1"/>
    </source>
</evidence>
<gene>
    <name evidence="1" type="ORF">CEXT_76341</name>
</gene>
<dbReference type="AlphaFoldDB" id="A0AAV4TRD2"/>
<reference evidence="1 2" key="1">
    <citation type="submission" date="2021-06" db="EMBL/GenBank/DDBJ databases">
        <title>Caerostris extrusa draft genome.</title>
        <authorList>
            <person name="Kono N."/>
            <person name="Arakawa K."/>
        </authorList>
    </citation>
    <scope>NUCLEOTIDE SEQUENCE [LARGE SCALE GENOMIC DNA]</scope>
</reference>
<evidence type="ECO:0000313" key="2">
    <source>
        <dbReference type="Proteomes" id="UP001054945"/>
    </source>
</evidence>
<dbReference type="EMBL" id="BPLR01011728">
    <property type="protein sequence ID" value="GIY48574.1"/>
    <property type="molecule type" value="Genomic_DNA"/>
</dbReference>
<dbReference type="Proteomes" id="UP001054945">
    <property type="component" value="Unassembled WGS sequence"/>
</dbReference>